<dbReference type="EMBL" id="JANPWB010000009">
    <property type="protein sequence ID" value="KAJ1150267.1"/>
    <property type="molecule type" value="Genomic_DNA"/>
</dbReference>
<accession>A0AAV7RC45</accession>
<dbReference type="Proteomes" id="UP001066276">
    <property type="component" value="Chromosome 5"/>
</dbReference>
<feature type="transmembrane region" description="Helical" evidence="2">
    <location>
        <begin position="12"/>
        <end position="31"/>
    </location>
</feature>
<dbReference type="AlphaFoldDB" id="A0AAV7RC45"/>
<comment type="caution">
    <text evidence="3">The sequence shown here is derived from an EMBL/GenBank/DDBJ whole genome shotgun (WGS) entry which is preliminary data.</text>
</comment>
<evidence type="ECO:0000256" key="2">
    <source>
        <dbReference type="SAM" id="Phobius"/>
    </source>
</evidence>
<protein>
    <submittedName>
        <fullName evidence="3">Uncharacterized protein</fullName>
    </submittedName>
</protein>
<keyword evidence="2" id="KW-0472">Membrane</keyword>
<evidence type="ECO:0000256" key="1">
    <source>
        <dbReference type="SAM" id="MobiDB-lite"/>
    </source>
</evidence>
<keyword evidence="2" id="KW-0812">Transmembrane</keyword>
<gene>
    <name evidence="3" type="ORF">NDU88_003062</name>
</gene>
<evidence type="ECO:0000313" key="3">
    <source>
        <dbReference type="EMBL" id="KAJ1150267.1"/>
    </source>
</evidence>
<feature type="region of interest" description="Disordered" evidence="1">
    <location>
        <begin position="164"/>
        <end position="187"/>
    </location>
</feature>
<evidence type="ECO:0000313" key="4">
    <source>
        <dbReference type="Proteomes" id="UP001066276"/>
    </source>
</evidence>
<organism evidence="3 4">
    <name type="scientific">Pleurodeles waltl</name>
    <name type="common">Iberian ribbed newt</name>
    <dbReference type="NCBI Taxonomy" id="8319"/>
    <lineage>
        <taxon>Eukaryota</taxon>
        <taxon>Metazoa</taxon>
        <taxon>Chordata</taxon>
        <taxon>Craniata</taxon>
        <taxon>Vertebrata</taxon>
        <taxon>Euteleostomi</taxon>
        <taxon>Amphibia</taxon>
        <taxon>Batrachia</taxon>
        <taxon>Caudata</taxon>
        <taxon>Salamandroidea</taxon>
        <taxon>Salamandridae</taxon>
        <taxon>Pleurodelinae</taxon>
        <taxon>Pleurodeles</taxon>
    </lineage>
</organism>
<name>A0AAV7RC45_PLEWA</name>
<keyword evidence="2" id="KW-1133">Transmembrane helix</keyword>
<sequence length="187" mass="19858">MTNHTRLITSGLLLYWAIIRGIPPIPVWGYLDLLCSARAAAVCTLVFVTVRCSASRFHFPRFQGSGFLYWATAAPRTGDLPGFLSPRCTALAARRSCRSSGRAPGPLLFVLAGTEPLPSRLVRPAIQSRHARARTVTTVPGFRVGLQAAGASLLCHLQREPLGAQGSVPGSPSGPQLHTCSGNVDGT</sequence>
<keyword evidence="4" id="KW-1185">Reference proteome</keyword>
<feature type="compositionally biased region" description="Polar residues" evidence="1">
    <location>
        <begin position="168"/>
        <end position="187"/>
    </location>
</feature>
<proteinExistence type="predicted"/>
<reference evidence="3" key="1">
    <citation type="journal article" date="2022" name="bioRxiv">
        <title>Sequencing and chromosome-scale assembly of the giantPleurodeles waltlgenome.</title>
        <authorList>
            <person name="Brown T."/>
            <person name="Elewa A."/>
            <person name="Iarovenko S."/>
            <person name="Subramanian E."/>
            <person name="Araus A.J."/>
            <person name="Petzold A."/>
            <person name="Susuki M."/>
            <person name="Suzuki K.-i.T."/>
            <person name="Hayashi T."/>
            <person name="Toyoda A."/>
            <person name="Oliveira C."/>
            <person name="Osipova E."/>
            <person name="Leigh N.D."/>
            <person name="Simon A."/>
            <person name="Yun M.H."/>
        </authorList>
    </citation>
    <scope>NUCLEOTIDE SEQUENCE</scope>
    <source>
        <strain evidence="3">20211129_DDA</strain>
        <tissue evidence="3">Liver</tissue>
    </source>
</reference>